<dbReference type="Pfam" id="PF18088">
    <property type="entry name" value="Glyco_H_20C_C"/>
    <property type="match status" value="1"/>
</dbReference>
<dbReference type="InterPro" id="IPR015883">
    <property type="entry name" value="Glyco_hydro_20_cat"/>
</dbReference>
<gene>
    <name evidence="5" type="ORF">IAA60_05145</name>
</gene>
<evidence type="ECO:0000313" key="5">
    <source>
        <dbReference type="EMBL" id="HIT85275.1"/>
    </source>
</evidence>
<dbReference type="PANTHER" id="PTHR21040:SF8">
    <property type="entry name" value="BCDNA.GH04120"/>
    <property type="match status" value="1"/>
</dbReference>
<proteinExistence type="inferred from homology"/>
<evidence type="ECO:0000313" key="6">
    <source>
        <dbReference type="Proteomes" id="UP000824165"/>
    </source>
</evidence>
<dbReference type="GO" id="GO:0005975">
    <property type="term" value="P:carbohydrate metabolic process"/>
    <property type="evidence" value="ECO:0007669"/>
    <property type="project" value="InterPro"/>
</dbReference>
<feature type="domain" description="Glycoside Hydrolase 20C C-terminal" evidence="4">
    <location>
        <begin position="342"/>
        <end position="508"/>
    </location>
</feature>
<comment type="caution">
    <text evidence="5">The sequence shown here is derived from an EMBL/GenBank/DDBJ whole genome shotgun (WGS) entry which is preliminary data.</text>
</comment>
<dbReference type="GO" id="GO:0004563">
    <property type="term" value="F:beta-N-acetylhexosaminidase activity"/>
    <property type="evidence" value="ECO:0007669"/>
    <property type="project" value="UniProtKB-ARBA"/>
</dbReference>
<reference evidence="5" key="2">
    <citation type="journal article" date="2021" name="PeerJ">
        <title>Extensive microbial diversity within the chicken gut microbiome revealed by metagenomics and culture.</title>
        <authorList>
            <person name="Gilroy R."/>
            <person name="Ravi A."/>
            <person name="Getino M."/>
            <person name="Pursley I."/>
            <person name="Horton D.L."/>
            <person name="Alikhan N.F."/>
            <person name="Baker D."/>
            <person name="Gharbi K."/>
            <person name="Hall N."/>
            <person name="Watson M."/>
            <person name="Adriaenssens E.M."/>
            <person name="Foster-Nyarko E."/>
            <person name="Jarju S."/>
            <person name="Secka A."/>
            <person name="Antonio M."/>
            <person name="Oren A."/>
            <person name="Chaudhuri R.R."/>
            <person name="La Ragione R."/>
            <person name="Hildebrand F."/>
            <person name="Pallen M.J."/>
        </authorList>
    </citation>
    <scope>NUCLEOTIDE SEQUENCE</scope>
    <source>
        <strain evidence="5">CHK181-108</strain>
    </source>
</reference>
<dbReference type="InterPro" id="IPR017853">
    <property type="entry name" value="GH"/>
</dbReference>
<evidence type="ECO:0000256" key="2">
    <source>
        <dbReference type="ARBA" id="ARBA00022801"/>
    </source>
</evidence>
<dbReference type="Pfam" id="PF00728">
    <property type="entry name" value="Glyco_hydro_20"/>
    <property type="match status" value="1"/>
</dbReference>
<dbReference type="CDD" id="cd06565">
    <property type="entry name" value="GH20_GcnA-like"/>
    <property type="match status" value="1"/>
</dbReference>
<dbReference type="Gene3D" id="3.20.20.80">
    <property type="entry name" value="Glycosidases"/>
    <property type="match status" value="1"/>
</dbReference>
<accession>A0A9D1KQ29</accession>
<dbReference type="InterPro" id="IPR038901">
    <property type="entry name" value="HEXDC-like"/>
</dbReference>
<dbReference type="EMBL" id="DVLU01000050">
    <property type="protein sequence ID" value="HIT85275.1"/>
    <property type="molecule type" value="Genomic_DNA"/>
</dbReference>
<dbReference type="Gene3D" id="1.20.120.670">
    <property type="entry name" value="N-acetyl-b-d-glucoasminidase"/>
    <property type="match status" value="1"/>
</dbReference>
<comment type="similarity">
    <text evidence="1">Belongs to the glycosyl hydrolase 20 family.</text>
</comment>
<sequence length="533" mass="60689">MKTAGLMIDCSRNAVRKPEAVKRMADIMSRLGFNALLLYTEDTYEIEGEPYFGYLRGRYTKAELRDMDDYCAGLGIELIPCIQTLAHLNGIVRWREYEDITDVNDILLAGEEKTYKLIRKMFKTVSETFTSGKIHIGMDEAWMLGAGKYLRKNGYTPQLEIMKAHLARVSELAAEYGLEPMMWSDMFFQAAVGEALSEDADVIDDAVRAAMPENITPVYWDYYSTDKTHYDNVMKAHKRFGKPFWFAGGLWTWTGFTPHNLYSMRASSAALKSCMENGVENVFFTMWGDDGAETSMFSILPSLCYVSQVIKGDDGDDAIKRAFKELTGIELESFLNIDIPGITFEGENKNKTVNPDKYTLYNDCFLGIFDSIVNRGNTEIYRETSRRLSKLEDNGEYGYIFKTVRSLCDVLEVKNELGLNIRDAYRAGDKIRLGGLAEECRRAAGLAEAFLENLRVQWYRENKPFGFEVQETRIGGLACRLRSCAVRLELYADGQTEKIDELEEDILDPECDAGSGPREIWATPWNKYFVNII</sequence>
<feature type="domain" description="Glycoside hydrolase family 20 catalytic" evidence="3">
    <location>
        <begin position="5"/>
        <end position="195"/>
    </location>
</feature>
<dbReference type="Proteomes" id="UP000824165">
    <property type="component" value="Unassembled WGS sequence"/>
</dbReference>
<evidence type="ECO:0000259" key="4">
    <source>
        <dbReference type="Pfam" id="PF18088"/>
    </source>
</evidence>
<evidence type="ECO:0000259" key="3">
    <source>
        <dbReference type="Pfam" id="PF00728"/>
    </source>
</evidence>
<dbReference type="SUPFAM" id="SSF51445">
    <property type="entry name" value="(Trans)glycosidases"/>
    <property type="match status" value="1"/>
</dbReference>
<organism evidence="5 6">
    <name type="scientific">Candidatus Ornithomonoglobus intestinigallinarum</name>
    <dbReference type="NCBI Taxonomy" id="2840894"/>
    <lineage>
        <taxon>Bacteria</taxon>
        <taxon>Bacillati</taxon>
        <taxon>Bacillota</taxon>
        <taxon>Clostridia</taxon>
        <taxon>Candidatus Ornithomonoglobus</taxon>
    </lineage>
</organism>
<dbReference type="InterPro" id="IPR041063">
    <property type="entry name" value="Glyco_H_20C_C"/>
</dbReference>
<protein>
    <submittedName>
        <fullName evidence="5">Beta-N-acetylhexosaminidase</fullName>
    </submittedName>
</protein>
<dbReference type="PANTHER" id="PTHR21040">
    <property type="entry name" value="BCDNA.GH04120"/>
    <property type="match status" value="1"/>
</dbReference>
<evidence type="ECO:0000256" key="1">
    <source>
        <dbReference type="ARBA" id="ARBA00006285"/>
    </source>
</evidence>
<dbReference type="AlphaFoldDB" id="A0A9D1KQ29"/>
<keyword evidence="2" id="KW-0378">Hydrolase</keyword>
<name>A0A9D1KQ29_9FIRM</name>
<reference evidence="5" key="1">
    <citation type="submission" date="2020-10" db="EMBL/GenBank/DDBJ databases">
        <authorList>
            <person name="Gilroy R."/>
        </authorList>
    </citation>
    <scope>NUCLEOTIDE SEQUENCE</scope>
    <source>
        <strain evidence="5">CHK181-108</strain>
    </source>
</reference>